<dbReference type="EMBL" id="JABZMI010000154">
    <property type="protein sequence ID" value="MBF1165116.1"/>
    <property type="molecule type" value="Genomic_DNA"/>
</dbReference>
<name>A0A930BTP6_9RHOO</name>
<protein>
    <submittedName>
        <fullName evidence="2">Uncharacterized protein</fullName>
    </submittedName>
</protein>
<evidence type="ECO:0000313" key="2">
    <source>
        <dbReference type="EMBL" id="MBF1165116.1"/>
    </source>
</evidence>
<comment type="caution">
    <text evidence="2">The sequence shown here is derived from an EMBL/GenBank/DDBJ whole genome shotgun (WGS) entry which is preliminary data.</text>
</comment>
<evidence type="ECO:0000313" key="3">
    <source>
        <dbReference type="Proteomes" id="UP000718593"/>
    </source>
</evidence>
<reference evidence="2" key="1">
    <citation type="submission" date="2020-04" db="EMBL/GenBank/DDBJ databases">
        <title>Deep metagenomics examines the oral microbiome during advanced dental caries in children, revealing novel taxa and co-occurrences with host molecules.</title>
        <authorList>
            <person name="Baker J.L."/>
            <person name="Morton J.T."/>
            <person name="Dinis M."/>
            <person name="Alvarez R."/>
            <person name="Tran N.C."/>
            <person name="Knight R."/>
            <person name="Edlund A."/>
        </authorList>
    </citation>
    <scope>NUCLEOTIDE SEQUENCE</scope>
    <source>
        <strain evidence="2">JCVI_32_bin.24</strain>
    </source>
</reference>
<proteinExistence type="predicted"/>
<organism evidence="2 3">
    <name type="scientific">Dechloromonas agitata</name>
    <dbReference type="NCBI Taxonomy" id="73030"/>
    <lineage>
        <taxon>Bacteria</taxon>
        <taxon>Pseudomonadati</taxon>
        <taxon>Pseudomonadota</taxon>
        <taxon>Betaproteobacteria</taxon>
        <taxon>Rhodocyclales</taxon>
        <taxon>Azonexaceae</taxon>
        <taxon>Dechloromonas</taxon>
    </lineage>
</organism>
<feature type="compositionally biased region" description="Basic and acidic residues" evidence="1">
    <location>
        <begin position="1"/>
        <end position="14"/>
    </location>
</feature>
<gene>
    <name evidence="2" type="ORF">HXL68_08750</name>
</gene>
<sequence length="74" mass="8448">MENRRNLADRRLRDYGPPAGCTERRKHAERRLPVAGEVELSADDFIKLFGSVAKLTNSDYQLDAAAQVFDRVRD</sequence>
<feature type="region of interest" description="Disordered" evidence="1">
    <location>
        <begin position="1"/>
        <end position="28"/>
    </location>
</feature>
<dbReference type="AntiFam" id="ANF00079">
    <property type="entry name" value="Shadow ORF (opposite rarA)"/>
</dbReference>
<dbReference type="AlphaFoldDB" id="A0A930BTP6"/>
<dbReference type="Proteomes" id="UP000718593">
    <property type="component" value="Unassembled WGS sequence"/>
</dbReference>
<accession>A0A930BTP6</accession>
<evidence type="ECO:0000256" key="1">
    <source>
        <dbReference type="SAM" id="MobiDB-lite"/>
    </source>
</evidence>